<accession>A0ABS1L309</accession>
<dbReference type="Gene3D" id="2.40.30.170">
    <property type="match status" value="1"/>
</dbReference>
<dbReference type="Proteomes" id="UP000613030">
    <property type="component" value="Unassembled WGS sequence"/>
</dbReference>
<dbReference type="PANTHER" id="PTHR30469:SF15">
    <property type="entry name" value="HLYD FAMILY OF SECRETION PROTEINS"/>
    <property type="match status" value="1"/>
</dbReference>
<reference evidence="1 2" key="1">
    <citation type="submission" date="2021-01" db="EMBL/GenBank/DDBJ databases">
        <title>Chryseolinea sp. Jin1 Genome sequencing and assembly.</title>
        <authorList>
            <person name="Kim I."/>
        </authorList>
    </citation>
    <scope>NUCLEOTIDE SEQUENCE [LARGE SCALE GENOMIC DNA]</scope>
    <source>
        <strain evidence="1 2">Jin1</strain>
    </source>
</reference>
<dbReference type="SUPFAM" id="SSF111369">
    <property type="entry name" value="HlyD-like secretion proteins"/>
    <property type="match status" value="1"/>
</dbReference>
<dbReference type="EMBL" id="JAERRB010000020">
    <property type="protein sequence ID" value="MBL0745887.1"/>
    <property type="molecule type" value="Genomic_DNA"/>
</dbReference>
<comment type="caution">
    <text evidence="1">The sequence shown here is derived from an EMBL/GenBank/DDBJ whole genome shotgun (WGS) entry which is preliminary data.</text>
</comment>
<dbReference type="Gene3D" id="1.10.287.470">
    <property type="entry name" value="Helix hairpin bin"/>
    <property type="match status" value="1"/>
</dbReference>
<evidence type="ECO:0000313" key="1">
    <source>
        <dbReference type="EMBL" id="MBL0745887.1"/>
    </source>
</evidence>
<evidence type="ECO:0000313" key="2">
    <source>
        <dbReference type="Proteomes" id="UP000613030"/>
    </source>
</evidence>
<keyword evidence="2" id="KW-1185">Reference proteome</keyword>
<organism evidence="1 2">
    <name type="scientific">Chryseolinea lacunae</name>
    <dbReference type="NCBI Taxonomy" id="2801331"/>
    <lineage>
        <taxon>Bacteria</taxon>
        <taxon>Pseudomonadati</taxon>
        <taxon>Bacteroidota</taxon>
        <taxon>Cytophagia</taxon>
        <taxon>Cytophagales</taxon>
        <taxon>Fulvivirgaceae</taxon>
        <taxon>Chryseolinea</taxon>
    </lineage>
</organism>
<gene>
    <name evidence="1" type="ORF">JI741_31925</name>
</gene>
<dbReference type="Gene3D" id="2.40.50.100">
    <property type="match status" value="1"/>
</dbReference>
<name>A0ABS1L309_9BACT</name>
<dbReference type="RefSeq" id="WP_202016578.1">
    <property type="nucleotide sequence ID" value="NZ_JAERRB010000020.1"/>
</dbReference>
<dbReference type="PANTHER" id="PTHR30469">
    <property type="entry name" value="MULTIDRUG RESISTANCE PROTEIN MDTA"/>
    <property type="match status" value="1"/>
</dbReference>
<proteinExistence type="predicted"/>
<protein>
    <submittedName>
        <fullName evidence="1">HlyD family efflux transporter periplasmic adaptor subunit</fullName>
    </submittedName>
</protein>
<sequence length="366" mass="40910">MKNYLVPILPLVVLFCNSCKEKDTWVTPREAPITEAIFATGHLEPVGQRVLTSFTEGYLRHAFVKESDVAANGAVLFTLDNSSKAIEEDAAEKNLQLTVQNTSPQSPVLQKLRIDLKTAQQKRALDSLQYARLNRLFETKSVAQVDLDKAKLEYELDVNNEKSIRENIEATQLNLQQSLVQAQSQYQSSSVGNHYYTLRSPDWLRVYQVFKKPGELVRKGDAVALLGHPDSLIVMLFVDEGSISKIKLGQRVLIELNTAKGKSYQAKVSRIYPYFDTETQSFRVEASVDELLPGSIAGTLLQGDIIVNHKAKTLLMPRPCLGPNGEVVVLRRNVRDTITPETGIISTEWVEVISGVTPEDKILKPF</sequence>